<dbReference type="CDD" id="cd00673">
    <property type="entry name" value="AlaRS_core"/>
    <property type="match status" value="1"/>
</dbReference>
<dbReference type="SUPFAM" id="SSF55681">
    <property type="entry name" value="Class II aaRS and biotin synthetases"/>
    <property type="match status" value="1"/>
</dbReference>
<evidence type="ECO:0000256" key="10">
    <source>
        <dbReference type="ARBA" id="ARBA00023146"/>
    </source>
</evidence>
<dbReference type="InterPro" id="IPR018164">
    <property type="entry name" value="Ala-tRNA-synth_IIc_N"/>
</dbReference>
<evidence type="ECO:0000313" key="15">
    <source>
        <dbReference type="Proteomes" id="UP001611251"/>
    </source>
</evidence>
<name>A0ABW7Q2D7_9GAMM</name>
<comment type="subcellular location">
    <subcellularLocation>
        <location evidence="11">Cytoplasm</location>
    </subcellularLocation>
</comment>
<dbReference type="RefSeq" id="WP_397216630.1">
    <property type="nucleotide sequence ID" value="NZ_JBGFSN010000005.1"/>
</dbReference>
<dbReference type="Gene3D" id="6.10.250.550">
    <property type="match status" value="1"/>
</dbReference>
<dbReference type="PROSITE" id="PS50860">
    <property type="entry name" value="AA_TRNA_LIGASE_II_ALA"/>
    <property type="match status" value="1"/>
</dbReference>
<keyword evidence="3 11" id="KW-0436">Ligase</keyword>
<feature type="binding site" evidence="11">
    <location>
        <position position="670"/>
    </location>
    <ligand>
        <name>Zn(2+)</name>
        <dbReference type="ChEBI" id="CHEBI:29105"/>
    </ligand>
</feature>
<comment type="subunit">
    <text evidence="11">Homotetramer.</text>
</comment>
<dbReference type="InterPro" id="IPR023033">
    <property type="entry name" value="Ala_tRNA_ligase_euk/bac"/>
</dbReference>
<dbReference type="InterPro" id="IPR018165">
    <property type="entry name" value="Ala-tRNA-synth_IIc_core"/>
</dbReference>
<dbReference type="Pfam" id="PF01411">
    <property type="entry name" value="tRNA-synt_2c"/>
    <property type="match status" value="1"/>
</dbReference>
<comment type="catalytic activity">
    <reaction evidence="11">
        <text>tRNA(Ala) + L-alanine + ATP = L-alanyl-tRNA(Ala) + AMP + diphosphate</text>
        <dbReference type="Rhea" id="RHEA:12540"/>
        <dbReference type="Rhea" id="RHEA-COMP:9657"/>
        <dbReference type="Rhea" id="RHEA-COMP:9923"/>
        <dbReference type="ChEBI" id="CHEBI:30616"/>
        <dbReference type="ChEBI" id="CHEBI:33019"/>
        <dbReference type="ChEBI" id="CHEBI:57972"/>
        <dbReference type="ChEBI" id="CHEBI:78442"/>
        <dbReference type="ChEBI" id="CHEBI:78497"/>
        <dbReference type="ChEBI" id="CHEBI:456215"/>
        <dbReference type="EC" id="6.1.1.7"/>
    </reaction>
</comment>
<keyword evidence="4 11" id="KW-0479">Metal-binding</keyword>
<evidence type="ECO:0000256" key="9">
    <source>
        <dbReference type="ARBA" id="ARBA00022917"/>
    </source>
</evidence>
<feature type="coiled-coil region" evidence="12">
    <location>
        <begin position="725"/>
        <end position="759"/>
    </location>
</feature>
<evidence type="ECO:0000256" key="4">
    <source>
        <dbReference type="ARBA" id="ARBA00022723"/>
    </source>
</evidence>
<evidence type="ECO:0000259" key="13">
    <source>
        <dbReference type="PROSITE" id="PS50860"/>
    </source>
</evidence>
<protein>
    <recommendedName>
        <fullName evidence="11">Alanine--tRNA ligase</fullName>
        <ecNumber evidence="11">6.1.1.7</ecNumber>
    </recommendedName>
    <alternativeName>
        <fullName evidence="11">Alanyl-tRNA synthetase</fullName>
        <shortName evidence="11">AlaRS</shortName>
    </alternativeName>
</protein>
<comment type="cofactor">
    <cofactor evidence="11">
        <name>Zn(2+)</name>
        <dbReference type="ChEBI" id="CHEBI:29105"/>
    </cofactor>
    <text evidence="11">Binds 1 zinc ion per subunit.</text>
</comment>
<dbReference type="Pfam" id="PF07973">
    <property type="entry name" value="tRNA_SAD"/>
    <property type="match status" value="1"/>
</dbReference>
<dbReference type="HAMAP" id="MF_00036_B">
    <property type="entry name" value="Ala_tRNA_synth_B"/>
    <property type="match status" value="1"/>
</dbReference>
<keyword evidence="8 11" id="KW-0694">RNA-binding</keyword>
<keyword evidence="12" id="KW-0175">Coiled coil</keyword>
<dbReference type="EC" id="6.1.1.7" evidence="11"/>
<dbReference type="InterPro" id="IPR003156">
    <property type="entry name" value="DHHA1_dom"/>
</dbReference>
<keyword evidence="5 11" id="KW-0547">Nucleotide-binding</keyword>
<keyword evidence="10 11" id="KW-0030">Aminoacyl-tRNA synthetase</keyword>
<dbReference type="PRINTS" id="PR00980">
    <property type="entry name" value="TRNASYNTHALA"/>
</dbReference>
<keyword evidence="9 11" id="KW-0648">Protein biosynthesis</keyword>
<reference evidence="14 15" key="1">
    <citation type="submission" date="2024-08" db="EMBL/GenBank/DDBJ databases">
        <title>Pantoea ronii - a newly identified human opportunistic pathogen.</title>
        <authorList>
            <person name="Keidar-Friedman D."/>
            <person name="Sorek N."/>
            <person name="Leshin-Carmel D."/>
            <person name="Tsur A."/>
            <person name="Amsalem M."/>
            <person name="Tolkach D."/>
            <person name="Brosh-Nissimov T."/>
        </authorList>
    </citation>
    <scope>NUCLEOTIDE SEQUENCE [LARGE SCALE GENOMIC DNA]</scope>
    <source>
        <strain evidence="14 15">AA23256</strain>
    </source>
</reference>
<evidence type="ECO:0000256" key="12">
    <source>
        <dbReference type="SAM" id="Coils"/>
    </source>
</evidence>
<feature type="binding site" evidence="11">
    <location>
        <position position="568"/>
    </location>
    <ligand>
        <name>Zn(2+)</name>
        <dbReference type="ChEBI" id="CHEBI:29105"/>
    </ligand>
</feature>
<keyword evidence="15" id="KW-1185">Reference proteome</keyword>
<proteinExistence type="inferred from homology"/>
<dbReference type="GO" id="GO:0004813">
    <property type="term" value="F:alanine-tRNA ligase activity"/>
    <property type="evidence" value="ECO:0007669"/>
    <property type="project" value="UniProtKB-EC"/>
</dbReference>
<evidence type="ECO:0000313" key="14">
    <source>
        <dbReference type="EMBL" id="MFH8135651.1"/>
    </source>
</evidence>
<dbReference type="InterPro" id="IPR012947">
    <property type="entry name" value="tRNA_SAD"/>
</dbReference>
<evidence type="ECO:0000256" key="11">
    <source>
        <dbReference type="HAMAP-Rule" id="MF_00036"/>
    </source>
</evidence>
<comment type="domain">
    <text evidence="11">Consists of three domains; the N-terminal catalytic domain, the editing domain and the C-terminal C-Ala domain. The editing domain removes incorrectly charged amino acids, while the C-Ala domain, along with tRNA(Ala), serves as a bridge to cooperatively bring together the editing and aminoacylation centers thus stimulating deacylation of misacylated tRNAs.</text>
</comment>
<evidence type="ECO:0000256" key="6">
    <source>
        <dbReference type="ARBA" id="ARBA00022833"/>
    </source>
</evidence>
<keyword evidence="7 11" id="KW-0067">ATP-binding</keyword>
<dbReference type="Gene3D" id="3.30.980.10">
    <property type="entry name" value="Threonyl-trna Synthetase, Chain A, domain 2"/>
    <property type="match status" value="1"/>
</dbReference>
<dbReference type="Gene3D" id="3.30.54.20">
    <property type="match status" value="1"/>
</dbReference>
<sequence>MSKSTAEIRQAFLDFFHSKGHQVVASSSLVPNNDPTLLFTNAGMNQFKDVFLGQDKRNYHRATTSQRCVRAGGKHNDLENVGYTARHHTFFEMLGNFSFGDYFKKEAIAFAWELLTSEQWFKLPKERLWVTIYETDDEAFDIWANEIGVPHERIIRIGDNKGSAYASDNFWQMGDTGPCGPCSEIFYDHGDHIFGGPPGSPDEDGDRYIEIWNIVFMQFNRQADGTMLPLPKPSVDTGMGLERISAVLQHVNSNYEIDLFRKLIEAVAAVTGADDLSNKSLRVIADHIRSCAFLIADGVTPSNENRGYVLRRIIRRAVRHGNMLGAKEAFFYKLVAPLIEVMGDAGEDLKRQQTQVEHILKSEEEQFAKTLERGLALLDEELAKLQGDTLDGETVFRLYDTFGFPVDLTADVCRERNLKIDEVGFDAAMEQQRQRAREASGFGADYNNVIRIDSASAFKGYDHLNLTSTVKAIFIDGHAVNELAAGQEAVVVLDETPFYGESGGQVGDTGLLAGKNAEFAVRDTQKYGQAIGHIGKLNSGHLRVGERLDAQVDEARRARIRLNHSATHLLHAALRQVLGEHVAQKGSLVNDKYLRFDFSHTEAMKPQEIRQVEDIVNAQIRRNLAVETNVMDLDAAKAKGAMALFGEKYDQRVRVLTMGDFSTELCGGTHAARTGDIGLFRIQSESGTAAGIRRIEAVTGEGALAQMHAQSAQLHEVAQLVKANSSNLNEKVRGLVDHLRALEKELQQMRDQQAAQESASLSSKAIDLQGVKLLVNELSNVEPKMLRTMVDDLKNQLGSAVIVLATVAEGKVSLIAGVTKDLTDRVKAGELVGELAQQVGGKGGGRPDMAQAGGTDAQALAGALSGVEAWVSAKLK</sequence>
<dbReference type="InterPro" id="IPR018162">
    <property type="entry name" value="Ala-tRNA-ligase_IIc_anticod-bd"/>
</dbReference>
<accession>A0ABW7Q2D7</accession>
<dbReference type="InterPro" id="IPR045864">
    <property type="entry name" value="aa-tRNA-synth_II/BPL/LPL"/>
</dbReference>
<keyword evidence="11" id="KW-0963">Cytoplasm</keyword>
<evidence type="ECO:0000256" key="5">
    <source>
        <dbReference type="ARBA" id="ARBA00022741"/>
    </source>
</evidence>
<dbReference type="NCBIfam" id="TIGR00344">
    <property type="entry name" value="alaS"/>
    <property type="match status" value="1"/>
</dbReference>
<evidence type="ECO:0000256" key="7">
    <source>
        <dbReference type="ARBA" id="ARBA00022840"/>
    </source>
</evidence>
<dbReference type="InterPro" id="IPR050058">
    <property type="entry name" value="Ala-tRNA_ligase"/>
</dbReference>
<dbReference type="PANTHER" id="PTHR11777">
    <property type="entry name" value="ALANYL-TRNA SYNTHETASE"/>
    <property type="match status" value="1"/>
</dbReference>
<evidence type="ECO:0000256" key="1">
    <source>
        <dbReference type="ARBA" id="ARBA00008226"/>
    </source>
</evidence>
<feature type="binding site" evidence="11">
    <location>
        <position position="666"/>
    </location>
    <ligand>
        <name>Zn(2+)</name>
        <dbReference type="ChEBI" id="CHEBI:29105"/>
    </ligand>
</feature>
<dbReference type="Gene3D" id="3.30.930.10">
    <property type="entry name" value="Bira Bifunctional Protein, Domain 2"/>
    <property type="match status" value="1"/>
</dbReference>
<dbReference type="InterPro" id="IPR002318">
    <property type="entry name" value="Ala-tRNA-lgiase_IIc"/>
</dbReference>
<dbReference type="Gene3D" id="2.40.30.130">
    <property type="match status" value="1"/>
</dbReference>
<dbReference type="SUPFAM" id="SSF50447">
    <property type="entry name" value="Translation proteins"/>
    <property type="match status" value="1"/>
</dbReference>
<comment type="function">
    <text evidence="11">Catalyzes the attachment of alanine to tRNA(Ala) in a two-step reaction: alanine is first activated by ATP to form Ala-AMP and then transferred to the acceptor end of tRNA(Ala). Also edits incorrectly charged Ser-tRNA(Ala) and Gly-tRNA(Ala) via its editing domain.</text>
</comment>
<feature type="binding site" evidence="11">
    <location>
        <position position="564"/>
    </location>
    <ligand>
        <name>Zn(2+)</name>
        <dbReference type="ChEBI" id="CHEBI:29105"/>
    </ligand>
</feature>
<dbReference type="SUPFAM" id="SSF101353">
    <property type="entry name" value="Putative anticodon-binding domain of alanyl-tRNA synthetase (AlaRS)"/>
    <property type="match status" value="1"/>
</dbReference>
<comment type="similarity">
    <text evidence="1 11">Belongs to the class-II aminoacyl-tRNA synthetase family.</text>
</comment>
<dbReference type="SUPFAM" id="SSF55186">
    <property type="entry name" value="ThrRS/AlaRS common domain"/>
    <property type="match status" value="1"/>
</dbReference>
<keyword evidence="2 11" id="KW-0820">tRNA-binding</keyword>
<dbReference type="InterPro" id="IPR009000">
    <property type="entry name" value="Transl_B-barrel_sf"/>
</dbReference>
<evidence type="ECO:0000256" key="8">
    <source>
        <dbReference type="ARBA" id="ARBA00022884"/>
    </source>
</evidence>
<evidence type="ECO:0000256" key="3">
    <source>
        <dbReference type="ARBA" id="ARBA00022598"/>
    </source>
</evidence>
<comment type="caution">
    <text evidence="14">The sequence shown here is derived from an EMBL/GenBank/DDBJ whole genome shotgun (WGS) entry which is preliminary data.</text>
</comment>
<dbReference type="Proteomes" id="UP001611251">
    <property type="component" value="Unassembled WGS sequence"/>
</dbReference>
<dbReference type="Gene3D" id="3.10.310.40">
    <property type="match status" value="1"/>
</dbReference>
<dbReference type="InterPro" id="IPR018163">
    <property type="entry name" value="Thr/Ala-tRNA-synth_IIc_edit"/>
</dbReference>
<organism evidence="14 15">
    <name type="scientific">Pantoea osteomyelitidis</name>
    <dbReference type="NCBI Taxonomy" id="3230026"/>
    <lineage>
        <taxon>Bacteria</taxon>
        <taxon>Pseudomonadati</taxon>
        <taxon>Pseudomonadota</taxon>
        <taxon>Gammaproteobacteria</taxon>
        <taxon>Enterobacterales</taxon>
        <taxon>Erwiniaceae</taxon>
        <taxon>Pantoea</taxon>
    </lineage>
</organism>
<keyword evidence="6 11" id="KW-0862">Zinc</keyword>
<dbReference type="Pfam" id="PF02272">
    <property type="entry name" value="DHHA1"/>
    <property type="match status" value="1"/>
</dbReference>
<gene>
    <name evidence="11 14" type="primary">alaS</name>
    <name evidence="14" type="ORF">ABU178_15920</name>
</gene>
<dbReference type="PANTHER" id="PTHR11777:SF9">
    <property type="entry name" value="ALANINE--TRNA LIGASE, CYTOPLASMIC"/>
    <property type="match status" value="1"/>
</dbReference>
<dbReference type="EMBL" id="JBGFSN010000005">
    <property type="protein sequence ID" value="MFH8135651.1"/>
    <property type="molecule type" value="Genomic_DNA"/>
</dbReference>
<feature type="domain" description="Alanyl-transfer RNA synthetases family profile" evidence="13">
    <location>
        <begin position="3"/>
        <end position="709"/>
    </location>
</feature>
<dbReference type="SMART" id="SM00863">
    <property type="entry name" value="tRNA_SAD"/>
    <property type="match status" value="1"/>
</dbReference>
<evidence type="ECO:0000256" key="2">
    <source>
        <dbReference type="ARBA" id="ARBA00022555"/>
    </source>
</evidence>